<organism evidence="3">
    <name type="scientific">uncultured Caudovirales phage</name>
    <dbReference type="NCBI Taxonomy" id="2100421"/>
    <lineage>
        <taxon>Viruses</taxon>
        <taxon>Duplodnaviria</taxon>
        <taxon>Heunggongvirae</taxon>
        <taxon>Uroviricota</taxon>
        <taxon>Caudoviricetes</taxon>
        <taxon>Peduoviridae</taxon>
        <taxon>Maltschvirus</taxon>
        <taxon>Maltschvirus maltsch</taxon>
    </lineage>
</organism>
<dbReference type="GO" id="GO:0008270">
    <property type="term" value="F:zinc ion binding"/>
    <property type="evidence" value="ECO:0007669"/>
    <property type="project" value="InterPro"/>
</dbReference>
<evidence type="ECO:0000313" key="2">
    <source>
        <dbReference type="EMBL" id="CAB4178827.1"/>
    </source>
</evidence>
<dbReference type="EMBL" id="LR796981">
    <property type="protein sequence ID" value="CAB4178827.1"/>
    <property type="molecule type" value="Genomic_DNA"/>
</dbReference>
<dbReference type="Gene3D" id="1.10.30.50">
    <property type="match status" value="1"/>
</dbReference>
<name>A0A6J5SZ31_9CAUD</name>
<dbReference type="InterPro" id="IPR002711">
    <property type="entry name" value="HNH"/>
</dbReference>
<keyword evidence="3" id="KW-0255">Endonuclease</keyword>
<sequence>MKKTCTICGVEKPVIDFTVNKALKSGLSSFCKICASKRRKSYHTTNKDQINKRKKENRKKYRDKELAYNKSYYQKTREKRLEYAADYRKKTVEKISQYRKQYEATHKKENKERHRKYTKNNPEKVRKIKDDYRKNNPEAVQKHHMIRRARKAQNGVFEVSKKELHNLMNSPCVACGSTERITIDHIIPIARGGAHSIGNLQPLCKSCNSSKIDKTMTEWKNS</sequence>
<evidence type="ECO:0000259" key="1">
    <source>
        <dbReference type="SMART" id="SM00507"/>
    </source>
</evidence>
<dbReference type="EMBL" id="LR797501">
    <property type="protein sequence ID" value="CAB4220489.1"/>
    <property type="molecule type" value="Genomic_DNA"/>
</dbReference>
<accession>A0A6J5SZ31</accession>
<dbReference type="PANTHER" id="PTHR33877:SF2">
    <property type="entry name" value="OS07G0170200 PROTEIN"/>
    <property type="match status" value="1"/>
</dbReference>
<dbReference type="GO" id="GO:0004519">
    <property type="term" value="F:endonuclease activity"/>
    <property type="evidence" value="ECO:0007669"/>
    <property type="project" value="UniProtKB-KW"/>
</dbReference>
<keyword evidence="3" id="KW-0540">Nuclease</keyword>
<feature type="domain" description="HNH nuclease" evidence="1">
    <location>
        <begin position="160"/>
        <end position="209"/>
    </location>
</feature>
<dbReference type="PANTHER" id="PTHR33877">
    <property type="entry name" value="SLL1193 PROTEIN"/>
    <property type="match status" value="1"/>
</dbReference>
<protein>
    <submittedName>
        <fullName evidence="3">McrA Restriction endonuclease</fullName>
    </submittedName>
</protein>
<dbReference type="CDD" id="cd00085">
    <property type="entry name" value="HNHc"/>
    <property type="match status" value="1"/>
</dbReference>
<keyword evidence="3" id="KW-0378">Hydrolase</keyword>
<dbReference type="InterPro" id="IPR003615">
    <property type="entry name" value="HNH_nuc"/>
</dbReference>
<dbReference type="InterPro" id="IPR052892">
    <property type="entry name" value="NA-targeting_endonuclease"/>
</dbReference>
<dbReference type="SMART" id="SM00507">
    <property type="entry name" value="HNHc"/>
    <property type="match status" value="1"/>
</dbReference>
<dbReference type="GO" id="GO:0003676">
    <property type="term" value="F:nucleic acid binding"/>
    <property type="evidence" value="ECO:0007669"/>
    <property type="project" value="InterPro"/>
</dbReference>
<gene>
    <name evidence="2" type="ORF">UFOVP1033_23</name>
    <name evidence="3" type="ORF">UFOVP1631_23</name>
</gene>
<reference evidence="3" key="1">
    <citation type="submission" date="2020-05" db="EMBL/GenBank/DDBJ databases">
        <authorList>
            <person name="Chiriac C."/>
            <person name="Salcher M."/>
            <person name="Ghai R."/>
            <person name="Kavagutti S V."/>
        </authorList>
    </citation>
    <scope>NUCLEOTIDE SEQUENCE</scope>
</reference>
<dbReference type="Pfam" id="PF01844">
    <property type="entry name" value="HNH"/>
    <property type="match status" value="1"/>
</dbReference>
<proteinExistence type="predicted"/>
<evidence type="ECO:0000313" key="3">
    <source>
        <dbReference type="EMBL" id="CAB4220489.1"/>
    </source>
</evidence>